<evidence type="ECO:0000256" key="7">
    <source>
        <dbReference type="RuleBase" id="RU363032"/>
    </source>
</evidence>
<gene>
    <name evidence="10" type="ORF">V2V91_01880</name>
</gene>
<feature type="transmembrane region" description="Helical" evidence="7">
    <location>
        <begin position="183"/>
        <end position="209"/>
    </location>
</feature>
<evidence type="ECO:0000313" key="10">
    <source>
        <dbReference type="EMBL" id="MEF2253885.1"/>
    </source>
</evidence>
<evidence type="ECO:0000256" key="4">
    <source>
        <dbReference type="ARBA" id="ARBA00022692"/>
    </source>
</evidence>
<organism evidence="10 11">
    <name type="scientific">Microbacterium schleiferi</name>
    <dbReference type="NCBI Taxonomy" id="69362"/>
    <lineage>
        <taxon>Bacteria</taxon>
        <taxon>Bacillati</taxon>
        <taxon>Actinomycetota</taxon>
        <taxon>Actinomycetes</taxon>
        <taxon>Micrococcales</taxon>
        <taxon>Microbacteriaceae</taxon>
        <taxon>Microbacterium</taxon>
    </lineage>
</organism>
<evidence type="ECO:0000256" key="1">
    <source>
        <dbReference type="ARBA" id="ARBA00004651"/>
    </source>
</evidence>
<dbReference type="PROSITE" id="PS50928">
    <property type="entry name" value="ABC_TM1"/>
    <property type="match status" value="1"/>
</dbReference>
<keyword evidence="11" id="KW-1185">Reference proteome</keyword>
<feature type="transmembrane region" description="Helical" evidence="7">
    <location>
        <begin position="32"/>
        <end position="54"/>
    </location>
</feature>
<keyword evidence="5 7" id="KW-1133">Transmembrane helix</keyword>
<evidence type="ECO:0000256" key="8">
    <source>
        <dbReference type="SAM" id="MobiDB-lite"/>
    </source>
</evidence>
<comment type="subcellular location">
    <subcellularLocation>
        <location evidence="1 7">Cell membrane</location>
        <topology evidence="1 7">Multi-pass membrane protein</topology>
    </subcellularLocation>
</comment>
<name>A0ABU7V3M0_9MICO</name>
<dbReference type="InterPro" id="IPR000515">
    <property type="entry name" value="MetI-like"/>
</dbReference>
<evidence type="ECO:0000256" key="5">
    <source>
        <dbReference type="ARBA" id="ARBA00022989"/>
    </source>
</evidence>
<evidence type="ECO:0000256" key="3">
    <source>
        <dbReference type="ARBA" id="ARBA00022475"/>
    </source>
</evidence>
<feature type="transmembrane region" description="Helical" evidence="7">
    <location>
        <begin position="133"/>
        <end position="153"/>
    </location>
</feature>
<keyword evidence="3" id="KW-1003">Cell membrane</keyword>
<feature type="domain" description="ABC transmembrane type-1" evidence="9">
    <location>
        <begin position="95"/>
        <end position="312"/>
    </location>
</feature>
<dbReference type="RefSeq" id="WP_331790567.1">
    <property type="nucleotide sequence ID" value="NZ_BAAAUO010000003.1"/>
</dbReference>
<reference evidence="10 11" key="1">
    <citation type="submission" date="2024-01" db="EMBL/GenBank/DDBJ databases">
        <title>the genome sequence of strain Microbacterium schleiferi NBRC 15075.</title>
        <authorList>
            <person name="Ding Y."/>
            <person name="Zhang G."/>
        </authorList>
    </citation>
    <scope>NUCLEOTIDE SEQUENCE [LARGE SCALE GENOMIC DNA]</scope>
    <source>
        <strain evidence="10 11">NBRC 15075</strain>
    </source>
</reference>
<keyword evidence="2 7" id="KW-0813">Transport</keyword>
<comment type="similarity">
    <text evidence="7">Belongs to the binding-protein-dependent transport system permease family.</text>
</comment>
<dbReference type="Pfam" id="PF00528">
    <property type="entry name" value="BPD_transp_1"/>
    <property type="match status" value="1"/>
</dbReference>
<dbReference type="InterPro" id="IPR050809">
    <property type="entry name" value="UgpAE/MalFG_permease"/>
</dbReference>
<keyword evidence="6 7" id="KW-0472">Membrane</keyword>
<evidence type="ECO:0000256" key="2">
    <source>
        <dbReference type="ARBA" id="ARBA00022448"/>
    </source>
</evidence>
<feature type="transmembrane region" description="Helical" evidence="7">
    <location>
        <begin position="230"/>
        <end position="253"/>
    </location>
</feature>
<accession>A0ABU7V3M0</accession>
<feature type="transmembrane region" description="Helical" evidence="7">
    <location>
        <begin position="98"/>
        <end position="121"/>
    </location>
</feature>
<feature type="transmembrane region" description="Helical" evidence="7">
    <location>
        <begin position="291"/>
        <end position="313"/>
    </location>
</feature>
<dbReference type="PANTHER" id="PTHR43227">
    <property type="entry name" value="BLL4140 PROTEIN"/>
    <property type="match status" value="1"/>
</dbReference>
<dbReference type="Gene3D" id="1.10.3720.10">
    <property type="entry name" value="MetI-like"/>
    <property type="match status" value="1"/>
</dbReference>
<feature type="region of interest" description="Disordered" evidence="8">
    <location>
        <begin position="1"/>
        <end position="25"/>
    </location>
</feature>
<evidence type="ECO:0000259" key="9">
    <source>
        <dbReference type="PROSITE" id="PS50928"/>
    </source>
</evidence>
<dbReference type="SUPFAM" id="SSF161098">
    <property type="entry name" value="MetI-like"/>
    <property type="match status" value="1"/>
</dbReference>
<dbReference type="EMBL" id="JAZHOV010000001">
    <property type="protein sequence ID" value="MEF2253885.1"/>
    <property type="molecule type" value="Genomic_DNA"/>
</dbReference>
<feature type="compositionally biased region" description="Low complexity" evidence="8">
    <location>
        <begin position="1"/>
        <end position="20"/>
    </location>
</feature>
<dbReference type="CDD" id="cd06261">
    <property type="entry name" value="TM_PBP2"/>
    <property type="match status" value="1"/>
</dbReference>
<sequence length="323" mass="34867">MTTVTAPAASASPETAGPGAREQSPRRRRFPWAPLALLTPALIMLVVFIGWPLVQLIVMSFQEFGRAQIFGAPPGFVGLDNYVAVLTDAEFWAVLARSIALCIVSVVATMVLGILVAVLLTKLGSVMRTAVSVALLLAWAMPALTATIVWGWIFDTQYGLVNWVLTRVTGTDWTGHSWLIDPVSFYAVAAIIITWGAVPFVAFTAYAGFTQVPDEVMEAASLDGASGFARFRLIVVPYVRSILLVLLILQIIWDLRVFAQIYALQSIGGVRAETNTIGVYIYSVSMASGDLGAGGAISVILVAILLLISGYWIRTMLRQEEQA</sequence>
<keyword evidence="4 7" id="KW-0812">Transmembrane</keyword>
<dbReference type="Proteomes" id="UP001351900">
    <property type="component" value="Unassembled WGS sequence"/>
</dbReference>
<dbReference type="PANTHER" id="PTHR43227:SF8">
    <property type="entry name" value="DIACETYLCHITOBIOSE UPTAKE SYSTEM PERMEASE PROTEIN DASB"/>
    <property type="match status" value="1"/>
</dbReference>
<protein>
    <submittedName>
        <fullName evidence="10">Sugar ABC transporter permease</fullName>
    </submittedName>
</protein>
<evidence type="ECO:0000256" key="6">
    <source>
        <dbReference type="ARBA" id="ARBA00023136"/>
    </source>
</evidence>
<comment type="caution">
    <text evidence="10">The sequence shown here is derived from an EMBL/GenBank/DDBJ whole genome shotgun (WGS) entry which is preliminary data.</text>
</comment>
<proteinExistence type="inferred from homology"/>
<dbReference type="InterPro" id="IPR035906">
    <property type="entry name" value="MetI-like_sf"/>
</dbReference>
<evidence type="ECO:0000313" key="11">
    <source>
        <dbReference type="Proteomes" id="UP001351900"/>
    </source>
</evidence>